<dbReference type="RefSeq" id="WP_343132249.1">
    <property type="nucleotide sequence ID" value="NZ_JBCITK010000002.1"/>
</dbReference>
<sequence length="124" mass="14525">MTQSHKQRAITAFVMSRNVVKELKTVRTLFNMLTSKVVKEWEHEDDPSINSYEIHVHNSSGLLQQTLFYEADTFTDIARIYIIVEGSKDRTELDSFVYVDSLETGYELYIDSLMKYVPFDYLPE</sequence>
<proteinExistence type="predicted"/>
<keyword evidence="2" id="KW-1185">Reference proteome</keyword>
<evidence type="ECO:0000313" key="2">
    <source>
        <dbReference type="Proteomes" id="UP001418796"/>
    </source>
</evidence>
<name>A0ABU9VNU5_9BACI</name>
<accession>A0ABU9VNU5</accession>
<reference evidence="1 2" key="1">
    <citation type="submission" date="2024-03" db="EMBL/GenBank/DDBJ databases">
        <title>Bacilli Hybrid Assemblies.</title>
        <authorList>
            <person name="Kovac J."/>
        </authorList>
    </citation>
    <scope>NUCLEOTIDE SEQUENCE [LARGE SCALE GENOMIC DNA]</scope>
    <source>
        <strain evidence="1 2">FSL R7-0666</strain>
    </source>
</reference>
<dbReference type="Proteomes" id="UP001418796">
    <property type="component" value="Unassembled WGS sequence"/>
</dbReference>
<protein>
    <submittedName>
        <fullName evidence="1">Uncharacterized protein</fullName>
    </submittedName>
</protein>
<dbReference type="EMBL" id="JBCITK010000002">
    <property type="protein sequence ID" value="MEN0645582.1"/>
    <property type="molecule type" value="Genomic_DNA"/>
</dbReference>
<gene>
    <name evidence="1" type="ORF">MKY91_20665</name>
</gene>
<organism evidence="1 2">
    <name type="scientific">Alkalicoccobacillus gibsonii</name>
    <dbReference type="NCBI Taxonomy" id="79881"/>
    <lineage>
        <taxon>Bacteria</taxon>
        <taxon>Bacillati</taxon>
        <taxon>Bacillota</taxon>
        <taxon>Bacilli</taxon>
        <taxon>Bacillales</taxon>
        <taxon>Bacillaceae</taxon>
        <taxon>Alkalicoccobacillus</taxon>
    </lineage>
</organism>
<evidence type="ECO:0000313" key="1">
    <source>
        <dbReference type="EMBL" id="MEN0645582.1"/>
    </source>
</evidence>
<comment type="caution">
    <text evidence="1">The sequence shown here is derived from an EMBL/GenBank/DDBJ whole genome shotgun (WGS) entry which is preliminary data.</text>
</comment>